<proteinExistence type="predicted"/>
<name>M0MJW8_9EURY</name>
<evidence type="ECO:0000313" key="2">
    <source>
        <dbReference type="Proteomes" id="UP000011669"/>
    </source>
</evidence>
<gene>
    <name evidence="1" type="ORF">C449_08834</name>
</gene>
<accession>M0MJW8</accession>
<dbReference type="InterPro" id="IPR014451">
    <property type="entry name" value="UCP008455"/>
</dbReference>
<sequence length="169" mass="18683">MTRRRRLQRGVRALVVLLALIVVITAVAAATPAGSALVVEDASSGEQLLATPVDEGTTVALNYTHSVEKTPVHDIYTVHNGSLEMTRMEFQSYGWGLPARENVTRENGWFVFDPPGDYEELYVEPGRVAGHRLRVGDRTYDLVALSNAEGVRLHVTERSVLRTALDRIN</sequence>
<reference evidence="1 2" key="1">
    <citation type="journal article" date="2014" name="PLoS Genet.">
        <title>Phylogenetically driven sequencing of extremely halophilic archaea reveals strategies for static and dynamic osmo-response.</title>
        <authorList>
            <person name="Becker E.A."/>
            <person name="Seitzer P.M."/>
            <person name="Tritt A."/>
            <person name="Larsen D."/>
            <person name="Krusor M."/>
            <person name="Yao A.I."/>
            <person name="Wu D."/>
            <person name="Madern D."/>
            <person name="Eisen J.A."/>
            <person name="Darling A.E."/>
            <person name="Facciotti M.T."/>
        </authorList>
    </citation>
    <scope>NUCLEOTIDE SEQUENCE [LARGE SCALE GENOMIC DNA]</scope>
    <source>
        <strain evidence="1 2">DSM 5350</strain>
    </source>
</reference>
<dbReference type="InParanoid" id="M0MJW8"/>
<dbReference type="PATRIC" id="fig|1227455.4.peg.1810"/>
<evidence type="ECO:0000313" key="1">
    <source>
        <dbReference type="EMBL" id="EMA44750.1"/>
    </source>
</evidence>
<dbReference type="InterPro" id="IPR015001">
    <property type="entry name" value="DUF1850"/>
</dbReference>
<dbReference type="Pfam" id="PF08905">
    <property type="entry name" value="DUF1850"/>
    <property type="match status" value="1"/>
</dbReference>
<dbReference type="EMBL" id="AOMD01000021">
    <property type="protein sequence ID" value="EMA44750.1"/>
    <property type="molecule type" value="Genomic_DNA"/>
</dbReference>
<dbReference type="AlphaFoldDB" id="M0MJW8"/>
<dbReference type="OrthoDB" id="212141at2157"/>
<comment type="caution">
    <text evidence="1">The sequence shown here is derived from an EMBL/GenBank/DDBJ whole genome shotgun (WGS) entry which is preliminary data.</text>
</comment>
<keyword evidence="2" id="KW-1185">Reference proteome</keyword>
<dbReference type="PIRSF" id="PIRSF008455">
    <property type="entry name" value="UCP008455"/>
    <property type="match status" value="1"/>
</dbReference>
<protein>
    <recommendedName>
        <fullName evidence="3">DUF1850 domain-containing protein</fullName>
    </recommendedName>
</protein>
<organism evidence="1 2">
    <name type="scientific">Halococcus saccharolyticus DSM 5350</name>
    <dbReference type="NCBI Taxonomy" id="1227455"/>
    <lineage>
        <taxon>Archaea</taxon>
        <taxon>Methanobacteriati</taxon>
        <taxon>Methanobacteriota</taxon>
        <taxon>Stenosarchaea group</taxon>
        <taxon>Halobacteria</taxon>
        <taxon>Halobacteriales</taxon>
        <taxon>Halococcaceae</taxon>
        <taxon>Halococcus</taxon>
    </lineage>
</organism>
<evidence type="ECO:0008006" key="3">
    <source>
        <dbReference type="Google" id="ProtNLM"/>
    </source>
</evidence>
<dbReference type="Proteomes" id="UP000011669">
    <property type="component" value="Unassembled WGS sequence"/>
</dbReference>
<dbReference type="STRING" id="1227455.C449_08834"/>
<dbReference type="RefSeq" id="WP_006077620.1">
    <property type="nucleotide sequence ID" value="NZ_AOMD01000021.1"/>
</dbReference>